<keyword evidence="4 9" id="KW-0812">Transmembrane</keyword>
<accession>I4YGN7</accession>
<dbReference type="GeneID" id="18472796"/>
<dbReference type="KEGG" id="wse:WALSEDRAFT_56320"/>
<feature type="transmembrane region" description="Helical" evidence="9">
    <location>
        <begin position="134"/>
        <end position="152"/>
    </location>
</feature>
<evidence type="ECO:0000256" key="3">
    <source>
        <dbReference type="ARBA" id="ARBA00022448"/>
    </source>
</evidence>
<comment type="catalytic activity">
    <reaction evidence="7">
        <text>myo-inositol(out) + H(+)(out) = myo-inositol(in) + H(+)(in)</text>
        <dbReference type="Rhea" id="RHEA:60364"/>
        <dbReference type="ChEBI" id="CHEBI:15378"/>
        <dbReference type="ChEBI" id="CHEBI:17268"/>
    </reaction>
</comment>
<feature type="transmembrane region" description="Helical" evidence="9">
    <location>
        <begin position="391"/>
        <end position="413"/>
    </location>
</feature>
<feature type="transmembrane region" description="Helical" evidence="9">
    <location>
        <begin position="457"/>
        <end position="475"/>
    </location>
</feature>
<dbReference type="AlphaFoldDB" id="I4YGN7"/>
<dbReference type="InterPro" id="IPR005828">
    <property type="entry name" value="MFS_sugar_transport-like"/>
</dbReference>
<keyword evidence="12" id="KW-1185">Reference proteome</keyword>
<comment type="similarity">
    <text evidence="2 8">Belongs to the major facilitator superfamily. Sugar transporter (TC 2.A.1.1) family.</text>
</comment>
<keyword evidence="6 9" id="KW-0472">Membrane</keyword>
<keyword evidence="3 8" id="KW-0813">Transport</keyword>
<dbReference type="Gene3D" id="1.20.1250.20">
    <property type="entry name" value="MFS general substrate transporter like domains"/>
    <property type="match status" value="1"/>
</dbReference>
<feature type="transmembrane region" description="Helical" evidence="9">
    <location>
        <begin position="359"/>
        <end position="379"/>
    </location>
</feature>
<reference evidence="11 12" key="1">
    <citation type="journal article" date="2012" name="Fungal Genet. Biol.">
        <title>The genome of the xerotolerant mold Wallemia sebi reveals adaptations to osmotic stress and suggests cryptic sexual reproduction.</title>
        <authorList>
            <person name="Padamsee M."/>
            <person name="Kumar T.K.A."/>
            <person name="Riley R."/>
            <person name="Binder M."/>
            <person name="Boyd A."/>
            <person name="Calvo A.M."/>
            <person name="Furukawa K."/>
            <person name="Hesse C."/>
            <person name="Hohmann S."/>
            <person name="James T.Y."/>
            <person name="LaButti K."/>
            <person name="Lapidus A."/>
            <person name="Lindquist E."/>
            <person name="Lucas S."/>
            <person name="Miller K."/>
            <person name="Shantappa S."/>
            <person name="Grigoriev I.V."/>
            <person name="Hibbett D.S."/>
            <person name="McLaughlin D.J."/>
            <person name="Spatafora J.W."/>
            <person name="Aime M.C."/>
        </authorList>
    </citation>
    <scope>NUCLEOTIDE SEQUENCE [LARGE SCALE GENOMIC DNA]</scope>
    <source>
        <strain evidence="12">ATCC MYA-4683 / CBS 633.66</strain>
    </source>
</reference>
<dbReference type="HOGENOM" id="CLU_001265_30_3_1"/>
<dbReference type="eggNOG" id="KOG0254">
    <property type="taxonomic scope" value="Eukaryota"/>
</dbReference>
<dbReference type="InterPro" id="IPR036259">
    <property type="entry name" value="MFS_trans_sf"/>
</dbReference>
<dbReference type="InterPro" id="IPR020846">
    <property type="entry name" value="MFS_dom"/>
</dbReference>
<evidence type="ECO:0000313" key="12">
    <source>
        <dbReference type="Proteomes" id="UP000005242"/>
    </source>
</evidence>
<dbReference type="PRINTS" id="PR00171">
    <property type="entry name" value="SUGRTRNSPORT"/>
</dbReference>
<dbReference type="Pfam" id="PF00083">
    <property type="entry name" value="Sugar_tr"/>
    <property type="match status" value="1"/>
</dbReference>
<name>I4YGN7_WALMC</name>
<feature type="transmembrane region" description="Helical" evidence="9">
    <location>
        <begin position="26"/>
        <end position="43"/>
    </location>
</feature>
<protein>
    <submittedName>
        <fullName evidence="11">General substrate transporter</fullName>
    </submittedName>
</protein>
<evidence type="ECO:0000256" key="6">
    <source>
        <dbReference type="ARBA" id="ARBA00023136"/>
    </source>
</evidence>
<dbReference type="OrthoDB" id="2544694at2759"/>
<organism evidence="11 12">
    <name type="scientific">Wallemia mellicola (strain ATCC MYA-4683 / CBS 633.66)</name>
    <name type="common">Wallemia sebi (CBS 633.66)</name>
    <dbReference type="NCBI Taxonomy" id="671144"/>
    <lineage>
        <taxon>Eukaryota</taxon>
        <taxon>Fungi</taxon>
        <taxon>Dikarya</taxon>
        <taxon>Basidiomycota</taxon>
        <taxon>Wallemiomycotina</taxon>
        <taxon>Wallemiomycetes</taxon>
        <taxon>Wallemiales</taxon>
        <taxon>Wallemiaceae</taxon>
        <taxon>Wallemia</taxon>
    </lineage>
</organism>
<dbReference type="Proteomes" id="UP000005242">
    <property type="component" value="Unassembled WGS sequence"/>
</dbReference>
<dbReference type="EMBL" id="JH668225">
    <property type="protein sequence ID" value="EIM23129.1"/>
    <property type="molecule type" value="Genomic_DNA"/>
</dbReference>
<dbReference type="PROSITE" id="PS00217">
    <property type="entry name" value="SUGAR_TRANSPORT_2"/>
    <property type="match status" value="1"/>
</dbReference>
<feature type="transmembrane region" description="Helical" evidence="9">
    <location>
        <begin position="107"/>
        <end position="128"/>
    </location>
</feature>
<dbReference type="GO" id="GO:0005351">
    <property type="term" value="F:carbohydrate:proton symporter activity"/>
    <property type="evidence" value="ECO:0007669"/>
    <property type="project" value="TreeGrafter"/>
</dbReference>
<evidence type="ECO:0000256" key="8">
    <source>
        <dbReference type="RuleBase" id="RU003346"/>
    </source>
</evidence>
<keyword evidence="5 9" id="KW-1133">Transmembrane helix</keyword>
<evidence type="ECO:0000259" key="10">
    <source>
        <dbReference type="PROSITE" id="PS50850"/>
    </source>
</evidence>
<feature type="transmembrane region" description="Helical" evidence="9">
    <location>
        <begin position="164"/>
        <end position="184"/>
    </location>
</feature>
<comment type="subcellular location">
    <subcellularLocation>
        <location evidence="1">Membrane</location>
        <topology evidence="1">Multi-pass membrane protein</topology>
    </subcellularLocation>
</comment>
<dbReference type="PANTHER" id="PTHR48022">
    <property type="entry name" value="PLASTIDIC GLUCOSE TRANSPORTER 4"/>
    <property type="match status" value="1"/>
</dbReference>
<dbReference type="InterPro" id="IPR005829">
    <property type="entry name" value="Sugar_transporter_CS"/>
</dbReference>
<evidence type="ECO:0000313" key="11">
    <source>
        <dbReference type="EMBL" id="EIM23129.1"/>
    </source>
</evidence>
<dbReference type="NCBIfam" id="TIGR00879">
    <property type="entry name" value="SP"/>
    <property type="match status" value="1"/>
</dbReference>
<evidence type="ECO:0000256" key="4">
    <source>
        <dbReference type="ARBA" id="ARBA00022692"/>
    </source>
</evidence>
<sequence>MGFLDILNIILGGYDGYARKLKGKKLEYSVVICAGVAFLLFGYDQGVMSGIITEPYFIKTFPHFGSDPDLNPKQAVSSMVVAIYEIGCLLGSIMVIFFGDVLGRRRCVVIGTIIMIIGAIVQTCSYQLRDLIAGRIVTGIGNGMNTSTIPVLQSEMAHKSRRGFLVLFEGALIAGGIAISYLVNLGMWYMNMTDEEVPHASAQWRFPFALQLVFAIAMLLGVAVLPESPRWLAKHNMDDESMHILCRLRNGTRDDAHVIQEFSEIKEVVYAQEAGGKFSFWELFRNDENMTFWRTSVAFLSQAFQQIGGINLVTYYSTTLFLSIGLDDTKARIVTAGNGVEYFLSGVAALFVIDRMGRIPLMITGSCIMIASLVMLVGFQSSGRSDLAVGSAVMLFVFNTGFALGWLGVTWLYPAEISTLRSRHAVNGLSTCANWLFNYLIVQIAPICLDTIKYRTYIIFIATNTFFIPVIWLFFPETKGHSLEEMDRIFVMAHKQHRNPVFVEREYTKQIGSYGQGLGDQEKTKVAHVERFDDLNGHDSDSDKQHFTR</sequence>
<dbReference type="GO" id="GO:0016020">
    <property type="term" value="C:membrane"/>
    <property type="evidence" value="ECO:0007669"/>
    <property type="project" value="UniProtKB-SubCell"/>
</dbReference>
<dbReference type="PROSITE" id="PS50850">
    <property type="entry name" value="MFS"/>
    <property type="match status" value="1"/>
</dbReference>
<dbReference type="OMA" id="LNWSIGF"/>
<dbReference type="FunFam" id="1.20.1250.20:FF:000061">
    <property type="entry name" value="MFS sugar transporter"/>
    <property type="match status" value="1"/>
</dbReference>
<dbReference type="InParanoid" id="I4YGN7"/>
<evidence type="ECO:0000256" key="5">
    <source>
        <dbReference type="ARBA" id="ARBA00022989"/>
    </source>
</evidence>
<feature type="transmembrane region" description="Helical" evidence="9">
    <location>
        <begin position="204"/>
        <end position="225"/>
    </location>
</feature>
<evidence type="ECO:0000256" key="7">
    <source>
        <dbReference type="ARBA" id="ARBA00049119"/>
    </source>
</evidence>
<feature type="transmembrane region" description="Helical" evidence="9">
    <location>
        <begin position="425"/>
        <end position="445"/>
    </location>
</feature>
<dbReference type="RefSeq" id="XP_006956530.1">
    <property type="nucleotide sequence ID" value="XM_006956468.1"/>
</dbReference>
<evidence type="ECO:0000256" key="2">
    <source>
        <dbReference type="ARBA" id="ARBA00010992"/>
    </source>
</evidence>
<proteinExistence type="inferred from homology"/>
<gene>
    <name evidence="11" type="ORF">WALSEDRAFT_56320</name>
</gene>
<dbReference type="SUPFAM" id="SSF103473">
    <property type="entry name" value="MFS general substrate transporter"/>
    <property type="match status" value="1"/>
</dbReference>
<feature type="transmembrane region" description="Helical" evidence="9">
    <location>
        <begin position="75"/>
        <end position="98"/>
    </location>
</feature>
<dbReference type="InterPro" id="IPR050360">
    <property type="entry name" value="MFS_Sugar_Transporters"/>
</dbReference>
<feature type="domain" description="Major facilitator superfamily (MFS) profile" evidence="10">
    <location>
        <begin position="30"/>
        <end position="479"/>
    </location>
</feature>
<dbReference type="InterPro" id="IPR003663">
    <property type="entry name" value="Sugar/inositol_transpt"/>
</dbReference>
<evidence type="ECO:0000256" key="1">
    <source>
        <dbReference type="ARBA" id="ARBA00004141"/>
    </source>
</evidence>
<dbReference type="PANTHER" id="PTHR48022:SF68">
    <property type="entry name" value="MAJOR FACILITATOR SUPERFAMILY (MFS) PROFILE DOMAIN-CONTAINING PROTEIN-RELATED"/>
    <property type="match status" value="1"/>
</dbReference>
<evidence type="ECO:0000256" key="9">
    <source>
        <dbReference type="SAM" id="Phobius"/>
    </source>
</evidence>